<name>A0A4Q7P0K9_9FLAO</name>
<keyword evidence="4 14" id="KW-0963">Cytoplasm</keyword>
<reference evidence="18 19" key="1">
    <citation type="submission" date="2019-02" db="EMBL/GenBank/DDBJ databases">
        <title>Genomic Encyclopedia of Type Strains, Phase IV (KMG-IV): sequencing the most valuable type-strain genomes for metagenomic binning, comparative biology and taxonomic classification.</title>
        <authorList>
            <person name="Goeker M."/>
        </authorList>
    </citation>
    <scope>NUCLEOTIDE SEQUENCE [LARGE SCALE GENOMIC DNA]</scope>
    <source>
        <strain evidence="18 19">DSM 17196</strain>
    </source>
</reference>
<keyword evidence="9 14" id="KW-0133">Cell shape</keyword>
<dbReference type="AlphaFoldDB" id="A0A4Q7P0K9"/>
<evidence type="ECO:0000259" key="15">
    <source>
        <dbReference type="Pfam" id="PF01225"/>
    </source>
</evidence>
<feature type="binding site" evidence="14">
    <location>
        <begin position="121"/>
        <end position="127"/>
    </location>
    <ligand>
        <name>ATP</name>
        <dbReference type="ChEBI" id="CHEBI:30616"/>
    </ligand>
</feature>
<evidence type="ECO:0000256" key="1">
    <source>
        <dbReference type="ARBA" id="ARBA00004496"/>
    </source>
</evidence>
<sequence length="448" mass="49712">MKQNLEDIQNVFFIGIGGIGMSALARYFKFLGKNVAGYDKTPSKLTDSLVAEGIPICFVDDLTRIEDQFLGIKNTLVVFTPAIPKEHSQLNYFITKGFDIRKRAELLGDITNSIYTLAVAGTHGKTTTTTILAHLLKESGAPVTAFLGGISENYGTNLILQGNEVAVVEADEFDRSFLRLSPNIVAITSMDADHLDIYGEAEELTKSFEEFSAKASDHLLVKNGLPLKGITFGVEDDAQYCAINVRIENGSYIFDLRTPSKTIKDLHLNLPGKHNLLNAITAFAMALLYGSPTESLAKALSTFTGVERRFSYIIKTDDLVFIDDYAHHPTEIQYLYEAIREMHPGKRIVAVFQPHLYSRTRDFGQEFAKSLEGFDKILLLDIYPARELPIPDITSSWLLHKIDNEHKELVAKNELIKKIKQSAPEVLVTIGAGDIGAEVSRIKEALVL</sequence>
<keyword evidence="5 14" id="KW-0436">Ligase</keyword>
<dbReference type="OrthoDB" id="9804126at2"/>
<dbReference type="InterPro" id="IPR050061">
    <property type="entry name" value="MurCDEF_pg_biosynth"/>
</dbReference>
<comment type="function">
    <text evidence="14">Cell wall formation.</text>
</comment>
<proteinExistence type="inferred from homology"/>
<evidence type="ECO:0000313" key="19">
    <source>
        <dbReference type="Proteomes" id="UP000292262"/>
    </source>
</evidence>
<dbReference type="Gene3D" id="3.90.190.20">
    <property type="entry name" value="Mur ligase, C-terminal domain"/>
    <property type="match status" value="1"/>
</dbReference>
<evidence type="ECO:0000256" key="14">
    <source>
        <dbReference type="HAMAP-Rule" id="MF_00046"/>
    </source>
</evidence>
<evidence type="ECO:0000259" key="16">
    <source>
        <dbReference type="Pfam" id="PF02875"/>
    </source>
</evidence>
<dbReference type="InterPro" id="IPR000713">
    <property type="entry name" value="Mur_ligase_N"/>
</dbReference>
<dbReference type="GO" id="GO:0005737">
    <property type="term" value="C:cytoplasm"/>
    <property type="evidence" value="ECO:0007669"/>
    <property type="project" value="UniProtKB-SubCell"/>
</dbReference>
<evidence type="ECO:0000259" key="17">
    <source>
        <dbReference type="Pfam" id="PF08245"/>
    </source>
</evidence>
<dbReference type="SUPFAM" id="SSF53244">
    <property type="entry name" value="MurD-like peptide ligases, peptide-binding domain"/>
    <property type="match status" value="1"/>
</dbReference>
<dbReference type="SUPFAM" id="SSF53623">
    <property type="entry name" value="MurD-like peptide ligases, catalytic domain"/>
    <property type="match status" value="1"/>
</dbReference>
<dbReference type="HAMAP" id="MF_00046">
    <property type="entry name" value="MurC"/>
    <property type="match status" value="1"/>
</dbReference>
<evidence type="ECO:0000256" key="13">
    <source>
        <dbReference type="ARBA" id="ARBA00047833"/>
    </source>
</evidence>
<evidence type="ECO:0000256" key="8">
    <source>
        <dbReference type="ARBA" id="ARBA00022840"/>
    </source>
</evidence>
<dbReference type="GO" id="GO:0071555">
    <property type="term" value="P:cell wall organization"/>
    <property type="evidence" value="ECO:0007669"/>
    <property type="project" value="UniProtKB-KW"/>
</dbReference>
<evidence type="ECO:0000256" key="2">
    <source>
        <dbReference type="ARBA" id="ARBA00004752"/>
    </source>
</evidence>
<dbReference type="NCBIfam" id="TIGR01082">
    <property type="entry name" value="murC"/>
    <property type="match status" value="1"/>
</dbReference>
<evidence type="ECO:0000256" key="4">
    <source>
        <dbReference type="ARBA" id="ARBA00022490"/>
    </source>
</evidence>
<dbReference type="Proteomes" id="UP000292262">
    <property type="component" value="Unassembled WGS sequence"/>
</dbReference>
<dbReference type="EC" id="6.3.2.8" evidence="3 14"/>
<keyword evidence="10 14" id="KW-0573">Peptidoglycan synthesis</keyword>
<evidence type="ECO:0000256" key="12">
    <source>
        <dbReference type="ARBA" id="ARBA00023316"/>
    </source>
</evidence>
<keyword evidence="11 14" id="KW-0131">Cell cycle</keyword>
<dbReference type="InterPro" id="IPR036615">
    <property type="entry name" value="Mur_ligase_C_dom_sf"/>
</dbReference>
<evidence type="ECO:0000256" key="3">
    <source>
        <dbReference type="ARBA" id="ARBA00012211"/>
    </source>
</evidence>
<dbReference type="RefSeq" id="WP_130287352.1">
    <property type="nucleotide sequence ID" value="NZ_SGXE01000004.1"/>
</dbReference>
<keyword evidence="7 14" id="KW-0547">Nucleotide-binding</keyword>
<evidence type="ECO:0000256" key="5">
    <source>
        <dbReference type="ARBA" id="ARBA00022598"/>
    </source>
</evidence>
<dbReference type="GO" id="GO:0051301">
    <property type="term" value="P:cell division"/>
    <property type="evidence" value="ECO:0007669"/>
    <property type="project" value="UniProtKB-KW"/>
</dbReference>
<gene>
    <name evidence="14" type="primary">murC</name>
    <name evidence="18" type="ORF">EV197_2818</name>
</gene>
<comment type="caution">
    <text evidence="18">The sequence shown here is derived from an EMBL/GenBank/DDBJ whole genome shotgun (WGS) entry which is preliminary data.</text>
</comment>
<dbReference type="Pfam" id="PF08245">
    <property type="entry name" value="Mur_ligase_M"/>
    <property type="match status" value="1"/>
</dbReference>
<feature type="domain" description="Mur ligase C-terminal" evidence="16">
    <location>
        <begin position="308"/>
        <end position="429"/>
    </location>
</feature>
<dbReference type="EMBL" id="SGXE01000004">
    <property type="protein sequence ID" value="RZS92182.1"/>
    <property type="molecule type" value="Genomic_DNA"/>
</dbReference>
<dbReference type="GO" id="GO:0009252">
    <property type="term" value="P:peptidoglycan biosynthetic process"/>
    <property type="evidence" value="ECO:0007669"/>
    <property type="project" value="UniProtKB-UniRule"/>
</dbReference>
<evidence type="ECO:0000256" key="10">
    <source>
        <dbReference type="ARBA" id="ARBA00022984"/>
    </source>
</evidence>
<comment type="catalytic activity">
    <reaction evidence="13 14">
        <text>UDP-N-acetyl-alpha-D-muramate + L-alanine + ATP = UDP-N-acetyl-alpha-D-muramoyl-L-alanine + ADP + phosphate + H(+)</text>
        <dbReference type="Rhea" id="RHEA:23372"/>
        <dbReference type="ChEBI" id="CHEBI:15378"/>
        <dbReference type="ChEBI" id="CHEBI:30616"/>
        <dbReference type="ChEBI" id="CHEBI:43474"/>
        <dbReference type="ChEBI" id="CHEBI:57972"/>
        <dbReference type="ChEBI" id="CHEBI:70757"/>
        <dbReference type="ChEBI" id="CHEBI:83898"/>
        <dbReference type="ChEBI" id="CHEBI:456216"/>
        <dbReference type="EC" id="6.3.2.8"/>
    </reaction>
</comment>
<evidence type="ECO:0000256" key="7">
    <source>
        <dbReference type="ARBA" id="ARBA00022741"/>
    </source>
</evidence>
<accession>A0A4Q7P0K9</accession>
<dbReference type="SUPFAM" id="SSF51984">
    <property type="entry name" value="MurCD N-terminal domain"/>
    <property type="match status" value="1"/>
</dbReference>
<evidence type="ECO:0000256" key="9">
    <source>
        <dbReference type="ARBA" id="ARBA00022960"/>
    </source>
</evidence>
<dbReference type="InterPro" id="IPR004101">
    <property type="entry name" value="Mur_ligase_C"/>
</dbReference>
<dbReference type="GO" id="GO:0005524">
    <property type="term" value="F:ATP binding"/>
    <property type="evidence" value="ECO:0007669"/>
    <property type="project" value="UniProtKB-UniRule"/>
</dbReference>
<evidence type="ECO:0000313" key="18">
    <source>
        <dbReference type="EMBL" id="RZS92182.1"/>
    </source>
</evidence>
<dbReference type="Gene3D" id="3.40.50.720">
    <property type="entry name" value="NAD(P)-binding Rossmann-like Domain"/>
    <property type="match status" value="1"/>
</dbReference>
<comment type="subcellular location">
    <subcellularLocation>
        <location evidence="1 14">Cytoplasm</location>
    </subcellularLocation>
</comment>
<comment type="similarity">
    <text evidence="14">Belongs to the MurCDEF family.</text>
</comment>
<keyword evidence="8 14" id="KW-0067">ATP-binding</keyword>
<dbReference type="PANTHER" id="PTHR43445:SF3">
    <property type="entry name" value="UDP-N-ACETYLMURAMATE--L-ALANINE LIGASE"/>
    <property type="match status" value="1"/>
</dbReference>
<keyword evidence="19" id="KW-1185">Reference proteome</keyword>
<dbReference type="UniPathway" id="UPA00219"/>
<keyword evidence="6 14" id="KW-0132">Cell division</keyword>
<evidence type="ECO:0000256" key="11">
    <source>
        <dbReference type="ARBA" id="ARBA00023306"/>
    </source>
</evidence>
<dbReference type="Pfam" id="PF01225">
    <property type="entry name" value="Mur_ligase"/>
    <property type="match status" value="1"/>
</dbReference>
<dbReference type="InterPro" id="IPR013221">
    <property type="entry name" value="Mur_ligase_cen"/>
</dbReference>
<dbReference type="GO" id="GO:0008360">
    <property type="term" value="P:regulation of cell shape"/>
    <property type="evidence" value="ECO:0007669"/>
    <property type="project" value="UniProtKB-KW"/>
</dbReference>
<feature type="domain" description="Mur ligase central" evidence="17">
    <location>
        <begin position="119"/>
        <end position="286"/>
    </location>
</feature>
<keyword evidence="12 14" id="KW-0961">Cell wall biogenesis/degradation</keyword>
<dbReference type="PANTHER" id="PTHR43445">
    <property type="entry name" value="UDP-N-ACETYLMURAMATE--L-ALANINE LIGASE-RELATED"/>
    <property type="match status" value="1"/>
</dbReference>
<feature type="domain" description="Mur ligase N-terminal catalytic" evidence="15">
    <location>
        <begin position="13"/>
        <end position="113"/>
    </location>
</feature>
<evidence type="ECO:0000256" key="6">
    <source>
        <dbReference type="ARBA" id="ARBA00022618"/>
    </source>
</evidence>
<dbReference type="Gene3D" id="3.40.1190.10">
    <property type="entry name" value="Mur-like, catalytic domain"/>
    <property type="match status" value="1"/>
</dbReference>
<dbReference type="InterPro" id="IPR036565">
    <property type="entry name" value="Mur-like_cat_sf"/>
</dbReference>
<protein>
    <recommendedName>
        <fullName evidence="3 14">UDP-N-acetylmuramate--L-alanine ligase</fullName>
        <ecNumber evidence="3 14">6.3.2.8</ecNumber>
    </recommendedName>
    <alternativeName>
        <fullName evidence="14">UDP-N-acetylmuramoyl-L-alanine synthetase</fullName>
    </alternativeName>
</protein>
<comment type="pathway">
    <text evidence="2 14">Cell wall biogenesis; peptidoglycan biosynthesis.</text>
</comment>
<dbReference type="GO" id="GO:0008763">
    <property type="term" value="F:UDP-N-acetylmuramate-L-alanine ligase activity"/>
    <property type="evidence" value="ECO:0007669"/>
    <property type="project" value="UniProtKB-UniRule"/>
</dbReference>
<dbReference type="InterPro" id="IPR005758">
    <property type="entry name" value="UDP-N-AcMur_Ala_ligase_MurC"/>
</dbReference>
<organism evidence="18 19">
    <name type="scientific">Aquimarina brevivitae</name>
    <dbReference type="NCBI Taxonomy" id="323412"/>
    <lineage>
        <taxon>Bacteria</taxon>
        <taxon>Pseudomonadati</taxon>
        <taxon>Bacteroidota</taxon>
        <taxon>Flavobacteriia</taxon>
        <taxon>Flavobacteriales</taxon>
        <taxon>Flavobacteriaceae</taxon>
        <taxon>Aquimarina</taxon>
    </lineage>
</organism>
<dbReference type="Pfam" id="PF02875">
    <property type="entry name" value="Mur_ligase_C"/>
    <property type="match status" value="1"/>
</dbReference>